<proteinExistence type="predicted"/>
<dbReference type="WBParaSite" id="JU765_v2.g18904.t1">
    <property type="protein sequence ID" value="JU765_v2.g18904.t1"/>
    <property type="gene ID" value="JU765_v2.g18904"/>
</dbReference>
<protein>
    <submittedName>
        <fullName evidence="2">Homeobox domain-containing protein</fullName>
    </submittedName>
</protein>
<accession>A0AC34QSK8</accession>
<reference evidence="2" key="1">
    <citation type="submission" date="2022-11" db="UniProtKB">
        <authorList>
            <consortium name="WormBaseParasite"/>
        </authorList>
    </citation>
    <scope>IDENTIFICATION</scope>
</reference>
<organism evidence="1 2">
    <name type="scientific">Panagrolaimus sp. JU765</name>
    <dbReference type="NCBI Taxonomy" id="591449"/>
    <lineage>
        <taxon>Eukaryota</taxon>
        <taxon>Metazoa</taxon>
        <taxon>Ecdysozoa</taxon>
        <taxon>Nematoda</taxon>
        <taxon>Chromadorea</taxon>
        <taxon>Rhabditida</taxon>
        <taxon>Tylenchina</taxon>
        <taxon>Panagrolaimomorpha</taxon>
        <taxon>Panagrolaimoidea</taxon>
        <taxon>Panagrolaimidae</taxon>
        <taxon>Panagrolaimus</taxon>
    </lineage>
</organism>
<evidence type="ECO:0000313" key="2">
    <source>
        <dbReference type="WBParaSite" id="JU765_v2.g18904.t1"/>
    </source>
</evidence>
<dbReference type="Proteomes" id="UP000887576">
    <property type="component" value="Unplaced"/>
</dbReference>
<sequence>MATMVIPSAVSEWQHEAERQAAELCAKVLAVEQEKENGKIDQIENCSSPPMEEKSKTKVEPISDFMRKKFETLVEERSCNIYPTRNEKEEIAQLLDASYSQINRLFANHRRRILKKKATPQTEIREASIERLMAKIKEPSLVVTPGEVLLHEETSTSERSVSPTGSFSETDESVAVICAQVADQIHDDIQEKKNLMQPEKREKQPRKKRAPKRKISEHDAKLEATVDEILSKVSREEIDAEREQQGKPLFFDLSSIVSCFDVKIN</sequence>
<evidence type="ECO:0000313" key="1">
    <source>
        <dbReference type="Proteomes" id="UP000887576"/>
    </source>
</evidence>
<name>A0AC34QSK8_9BILA</name>